<organism evidence="5 6">
    <name type="scientific">Candidatus Scatocola faecipullorum</name>
    <dbReference type="NCBI Taxonomy" id="2840917"/>
    <lineage>
        <taxon>Bacteria</taxon>
        <taxon>Pseudomonadati</taxon>
        <taxon>Pseudomonadota</taxon>
        <taxon>Alphaproteobacteria</taxon>
        <taxon>Rhodospirillales</taxon>
        <taxon>Rhodospirillaceae</taxon>
        <taxon>Rhodospirillaceae incertae sedis</taxon>
        <taxon>Candidatus Scatocola</taxon>
    </lineage>
</organism>
<dbReference type="GO" id="GO:0016491">
    <property type="term" value="F:oxidoreductase activity"/>
    <property type="evidence" value="ECO:0007669"/>
    <property type="project" value="InterPro"/>
</dbReference>
<dbReference type="Proteomes" id="UP000824107">
    <property type="component" value="Unassembled WGS sequence"/>
</dbReference>
<name>A0A9D1M3A9_9PROT</name>
<dbReference type="CDD" id="cd07709">
    <property type="entry name" value="flavodiiron_proteins_MBL-fold"/>
    <property type="match status" value="1"/>
</dbReference>
<dbReference type="InterPro" id="IPR016440">
    <property type="entry name" value="Rubredoxin-O_OxRdtase"/>
</dbReference>
<dbReference type="SUPFAM" id="SSF56281">
    <property type="entry name" value="Metallo-hydrolase/oxidoreductase"/>
    <property type="match status" value="1"/>
</dbReference>
<dbReference type="PIRSF" id="PIRSF005243">
    <property type="entry name" value="ROO"/>
    <property type="match status" value="1"/>
</dbReference>
<dbReference type="AlphaFoldDB" id="A0A9D1M3A9"/>
<dbReference type="PROSITE" id="PS50902">
    <property type="entry name" value="FLAVODOXIN_LIKE"/>
    <property type="match status" value="1"/>
</dbReference>
<dbReference type="EMBL" id="DVNC01000016">
    <property type="protein sequence ID" value="HIU52787.1"/>
    <property type="molecule type" value="Genomic_DNA"/>
</dbReference>
<evidence type="ECO:0000256" key="3">
    <source>
        <dbReference type="ARBA" id="ARBA00022643"/>
    </source>
</evidence>
<accession>A0A9D1M3A9</accession>
<dbReference type="GO" id="GO:0009055">
    <property type="term" value="F:electron transfer activity"/>
    <property type="evidence" value="ECO:0007669"/>
    <property type="project" value="InterPro"/>
</dbReference>
<gene>
    <name evidence="5" type="ORF">IAD20_01750</name>
</gene>
<reference evidence="5" key="2">
    <citation type="journal article" date="2021" name="PeerJ">
        <title>Extensive microbial diversity within the chicken gut microbiome revealed by metagenomics and culture.</title>
        <authorList>
            <person name="Gilroy R."/>
            <person name="Ravi A."/>
            <person name="Getino M."/>
            <person name="Pursley I."/>
            <person name="Horton D.L."/>
            <person name="Alikhan N.F."/>
            <person name="Baker D."/>
            <person name="Gharbi K."/>
            <person name="Hall N."/>
            <person name="Watson M."/>
            <person name="Adriaenssens E.M."/>
            <person name="Foster-Nyarko E."/>
            <person name="Jarju S."/>
            <person name="Secka A."/>
            <person name="Antonio M."/>
            <person name="Oren A."/>
            <person name="Chaudhuri R.R."/>
            <person name="La Ragione R."/>
            <person name="Hildebrand F."/>
            <person name="Pallen M.J."/>
        </authorList>
    </citation>
    <scope>NUCLEOTIDE SEQUENCE</scope>
    <source>
        <strain evidence="5">ChiW3-316</strain>
    </source>
</reference>
<dbReference type="Pfam" id="PF19583">
    <property type="entry name" value="ODP"/>
    <property type="match status" value="1"/>
</dbReference>
<keyword evidence="3" id="KW-0288">FMN</keyword>
<dbReference type="Pfam" id="PF00258">
    <property type="entry name" value="Flavodoxin_1"/>
    <property type="match status" value="1"/>
</dbReference>
<dbReference type="InterPro" id="IPR029039">
    <property type="entry name" value="Flavoprotein-like_sf"/>
</dbReference>
<dbReference type="GO" id="GO:0010181">
    <property type="term" value="F:FMN binding"/>
    <property type="evidence" value="ECO:0007669"/>
    <property type="project" value="InterPro"/>
</dbReference>
<dbReference type="PANTHER" id="PTHR43717:SF1">
    <property type="entry name" value="ANAEROBIC NITRIC OXIDE REDUCTASE FLAVORUBREDOXIN"/>
    <property type="match status" value="1"/>
</dbReference>
<reference evidence="5" key="1">
    <citation type="submission" date="2020-10" db="EMBL/GenBank/DDBJ databases">
        <authorList>
            <person name="Gilroy R."/>
        </authorList>
    </citation>
    <scope>NUCLEOTIDE SEQUENCE</scope>
    <source>
        <strain evidence="5">ChiW3-316</strain>
    </source>
</reference>
<evidence type="ECO:0000313" key="5">
    <source>
        <dbReference type="EMBL" id="HIU52787.1"/>
    </source>
</evidence>
<evidence type="ECO:0000256" key="2">
    <source>
        <dbReference type="ARBA" id="ARBA00022630"/>
    </source>
</evidence>
<dbReference type="Gene3D" id="3.40.50.360">
    <property type="match status" value="1"/>
</dbReference>
<feature type="domain" description="Flavodoxin-like" evidence="4">
    <location>
        <begin position="254"/>
        <end position="391"/>
    </location>
</feature>
<dbReference type="InterPro" id="IPR045761">
    <property type="entry name" value="ODP_dom"/>
</dbReference>
<dbReference type="PANTHER" id="PTHR43717">
    <property type="entry name" value="ANAEROBIC NITRIC OXIDE REDUCTASE FLAVORUBREDOXIN"/>
    <property type="match status" value="1"/>
</dbReference>
<evidence type="ECO:0000256" key="1">
    <source>
        <dbReference type="ARBA" id="ARBA00007121"/>
    </source>
</evidence>
<dbReference type="InterPro" id="IPR008254">
    <property type="entry name" value="Flavodoxin/NO_synth"/>
</dbReference>
<protein>
    <submittedName>
        <fullName evidence="5">FprA family A-type flavoprotein</fullName>
    </submittedName>
</protein>
<dbReference type="GO" id="GO:0046872">
    <property type="term" value="F:metal ion binding"/>
    <property type="evidence" value="ECO:0007669"/>
    <property type="project" value="InterPro"/>
</dbReference>
<keyword evidence="2" id="KW-0285">Flavoprotein</keyword>
<evidence type="ECO:0000259" key="4">
    <source>
        <dbReference type="PROSITE" id="PS50902"/>
    </source>
</evidence>
<dbReference type="SMART" id="SM00849">
    <property type="entry name" value="Lactamase_B"/>
    <property type="match status" value="1"/>
</dbReference>
<dbReference type="Gene3D" id="3.60.15.10">
    <property type="entry name" value="Ribonuclease Z/Hydroxyacylglutathione hydrolase-like"/>
    <property type="match status" value="1"/>
</dbReference>
<dbReference type="InterPro" id="IPR001279">
    <property type="entry name" value="Metallo-B-lactamas"/>
</dbReference>
<comment type="similarity">
    <text evidence="1">In the N-terminal section; belongs to the zinc metallo-hydrolase group 3 family.</text>
</comment>
<sequence length="393" mass="43958">MNAVEIKKDIYWVGVKDWNLVEFHGYSTPHGSTYNSYLIMDDNITLVDGVKHYLSHENIARIQSLTDFSKIKYIVVNHVEMDHSGNIPELMKLAPQATIVTNSAGKMALEAHFDTAGWNYHIVKTGDSLNIGKRTLEFMTTPMLHWPDSMMTYVKEDKLLLSNDGFGQHYASDALFVKDAPFDCIMQEAKSYYANILFPYGMQAEKALDTAGSLGLDIEMIAPSHGCIWSGKEEVTAIINAYCKWASGKNEGKAVIVYDTMWGATAKMAEAAMSVFQDAGIPVVKHCLAVKNVSEVMVDFLDAKYVVIGNPTLNNQLFPRVAGFVTYMHGLAPKNKTAMCFGSYGWKPGVVKQIQAVYEDLGWTTVEPFEEKYTPKSDVLEKLKERVRELIAK</sequence>
<dbReference type="InterPro" id="IPR036866">
    <property type="entry name" value="RibonucZ/Hydroxyglut_hydro"/>
</dbReference>
<dbReference type="SUPFAM" id="SSF52218">
    <property type="entry name" value="Flavoproteins"/>
    <property type="match status" value="1"/>
</dbReference>
<comment type="caution">
    <text evidence="5">The sequence shown here is derived from an EMBL/GenBank/DDBJ whole genome shotgun (WGS) entry which is preliminary data.</text>
</comment>
<evidence type="ECO:0000313" key="6">
    <source>
        <dbReference type="Proteomes" id="UP000824107"/>
    </source>
</evidence>
<proteinExistence type="inferred from homology"/>